<organism evidence="4 5">
    <name type="scientific">Glutamicibacter arilaitensis</name>
    <dbReference type="NCBI Taxonomy" id="256701"/>
    <lineage>
        <taxon>Bacteria</taxon>
        <taxon>Bacillati</taxon>
        <taxon>Actinomycetota</taxon>
        <taxon>Actinomycetes</taxon>
        <taxon>Micrococcales</taxon>
        <taxon>Micrococcaceae</taxon>
        <taxon>Glutamicibacter</taxon>
    </lineage>
</organism>
<protein>
    <submittedName>
        <fullName evidence="4">Phosphate/phosphite/phosphonate ABC transporter substrate-binding protein</fullName>
    </submittedName>
</protein>
<dbReference type="CDD" id="cd01071">
    <property type="entry name" value="PBP2_PhnD_like"/>
    <property type="match status" value="1"/>
</dbReference>
<evidence type="ECO:0000256" key="2">
    <source>
        <dbReference type="ARBA" id="ARBA00022729"/>
    </source>
</evidence>
<accession>A0A4Y8TUB6</accession>
<dbReference type="Proteomes" id="UP000297638">
    <property type="component" value="Unassembled WGS sequence"/>
</dbReference>
<evidence type="ECO:0000313" key="4">
    <source>
        <dbReference type="EMBL" id="TFH55134.1"/>
    </source>
</evidence>
<dbReference type="NCBIfam" id="TIGR01098">
    <property type="entry name" value="3A0109s03R"/>
    <property type="match status" value="1"/>
</dbReference>
<dbReference type="Gene3D" id="3.40.190.10">
    <property type="entry name" value="Periplasmic binding protein-like II"/>
    <property type="match status" value="2"/>
</dbReference>
<feature type="chain" id="PRO_5021287572" evidence="3">
    <location>
        <begin position="28"/>
        <end position="306"/>
    </location>
</feature>
<dbReference type="PROSITE" id="PS51257">
    <property type="entry name" value="PROKAR_LIPOPROTEIN"/>
    <property type="match status" value="1"/>
</dbReference>
<dbReference type="EMBL" id="SPDS01000002">
    <property type="protein sequence ID" value="TFH55134.1"/>
    <property type="molecule type" value="Genomic_DNA"/>
</dbReference>
<keyword evidence="2 3" id="KW-0732">Signal</keyword>
<reference evidence="4 5" key="1">
    <citation type="submission" date="2019-03" db="EMBL/GenBank/DDBJ databases">
        <title>Glutamicibacter sp. LJH19 genome.</title>
        <authorList>
            <person name="Sinai Borker S."/>
            <person name="Kumar R."/>
        </authorList>
    </citation>
    <scope>NUCLEOTIDE SEQUENCE [LARGE SCALE GENOMIC DNA]</scope>
    <source>
        <strain evidence="4 5">LJH19</strain>
    </source>
</reference>
<proteinExistence type="inferred from homology"/>
<gene>
    <name evidence="4" type="ORF">EXY26_14390</name>
</gene>
<dbReference type="AlphaFoldDB" id="A0A4Y8TUB6"/>
<dbReference type="Pfam" id="PF12974">
    <property type="entry name" value="Phosphonate-bd"/>
    <property type="match status" value="1"/>
</dbReference>
<name>A0A4Y8TUB6_9MICC</name>
<feature type="signal peptide" evidence="3">
    <location>
        <begin position="1"/>
        <end position="27"/>
    </location>
</feature>
<dbReference type="GO" id="GO:0055085">
    <property type="term" value="P:transmembrane transport"/>
    <property type="evidence" value="ECO:0007669"/>
    <property type="project" value="InterPro"/>
</dbReference>
<dbReference type="InterPro" id="IPR005770">
    <property type="entry name" value="PhnD"/>
</dbReference>
<dbReference type="PANTHER" id="PTHR35841:SF1">
    <property type="entry name" value="PHOSPHONATES-BINDING PERIPLASMIC PROTEIN"/>
    <property type="match status" value="1"/>
</dbReference>
<dbReference type="SUPFAM" id="SSF53850">
    <property type="entry name" value="Periplasmic binding protein-like II"/>
    <property type="match status" value="1"/>
</dbReference>
<dbReference type="RefSeq" id="WP_066139263.1">
    <property type="nucleotide sequence ID" value="NZ_SPDS01000002.1"/>
</dbReference>
<comment type="similarity">
    <text evidence="1">Belongs to the phosphate/phosphite/phosphonate binding protein family.</text>
</comment>
<comment type="caution">
    <text evidence="4">The sequence shown here is derived from an EMBL/GenBank/DDBJ whole genome shotgun (WGS) entry which is preliminary data.</text>
</comment>
<sequence>MKISSMIKFSAVSLGLLALTACGSAQADEQANSAAPAFCADGPINFGIEPYEAPAKLEPAYGVLADALERELGCEVEMLVVEDYAAEVLAMRNGKLDLGQFGPVGYVFASQQAGAEPLVSFGTAEGELSTYTGGIWVAKDSEIKTLEDLRGKDFALGGVGSTSGDVLPRYALKTAGIPESEINLNYSGGHPEALLALTNGTVDAAQLNSQTQAVAEEEGSFNPEDYRQIWTSDPIPNDPITISADADPELKKAVKDALLNLSKEDIAQVGAFLDVTPPGPLLEVTKETYAPLFDLASKMGLTEDDI</sequence>
<evidence type="ECO:0000256" key="3">
    <source>
        <dbReference type="SAM" id="SignalP"/>
    </source>
</evidence>
<evidence type="ECO:0000313" key="5">
    <source>
        <dbReference type="Proteomes" id="UP000297638"/>
    </source>
</evidence>
<dbReference type="GO" id="GO:0043190">
    <property type="term" value="C:ATP-binding cassette (ABC) transporter complex"/>
    <property type="evidence" value="ECO:0007669"/>
    <property type="project" value="InterPro"/>
</dbReference>
<dbReference type="PANTHER" id="PTHR35841">
    <property type="entry name" value="PHOSPHONATES-BINDING PERIPLASMIC PROTEIN"/>
    <property type="match status" value="1"/>
</dbReference>
<evidence type="ECO:0000256" key="1">
    <source>
        <dbReference type="ARBA" id="ARBA00007162"/>
    </source>
</evidence>